<dbReference type="InterPro" id="IPR036322">
    <property type="entry name" value="WD40_repeat_dom_sf"/>
</dbReference>
<keyword evidence="2" id="KW-0472">Membrane</keyword>
<dbReference type="OrthoDB" id="67540at2759"/>
<organism evidence="6 7">
    <name type="scientific">Bugula neritina</name>
    <name type="common">Brown bryozoan</name>
    <name type="synonym">Sertularia neritina</name>
    <dbReference type="NCBI Taxonomy" id="10212"/>
    <lineage>
        <taxon>Eukaryota</taxon>
        <taxon>Metazoa</taxon>
        <taxon>Spiralia</taxon>
        <taxon>Lophotrochozoa</taxon>
        <taxon>Bryozoa</taxon>
        <taxon>Gymnolaemata</taxon>
        <taxon>Cheilostomatida</taxon>
        <taxon>Flustrina</taxon>
        <taxon>Buguloidea</taxon>
        <taxon>Bugulidae</taxon>
        <taxon>Bugula</taxon>
    </lineage>
</organism>
<gene>
    <name evidence="6" type="ORF">EB796_021625</name>
</gene>
<feature type="region of interest" description="Disordered" evidence="4">
    <location>
        <begin position="1006"/>
        <end position="1041"/>
    </location>
</feature>
<dbReference type="InterPro" id="IPR040096">
    <property type="entry name" value="Ric1"/>
</dbReference>
<sequence length="1379" mass="154642">MYFPISVPLEYRFPKASKEGEEPICISSNRDRSLILLLTKNTLHIWFCKPCVQITSFQRSVQSIQERGENVQGFWQSDATTIAITTDKGCLIFFKLEIDNVSNEESLYLKKGYSRKQQKAYDALFLGEGIPALTLKELHSFNLNENISSVALLRDELVVATYQGNLTRVRWNSTVSGTCSISVNEIQFSYDLQNSSGRQLKPSTEYVTDLEFSPLLGGFVAVLSDGRGFFLSAPNARFDQQNLHGVWAPDLTDATCVHANHKYRLIVFGCQSGKGKVYHIDPATGSLLRSHYLTVSTRQYPDAGTVGGAITKLAWTPDECAIIAAWKKGGIAVWSVFGALLYCSLKTNYGFPTPSTQNNFIVQGMEWGAEGYQLWMSVESVSDVTSTHLLNGVSTHSDADVEGGSGPVSTSPTENHADTLSRRGQFDFIQLHFVKSPLTVNPCYSNHKHLFLQAEDRLYVNLGSEKTDTEADSSNILIANKQWRVVPILYTYLGSNWPIRYSAMDESGLSIAIAGRTGLAHYSLVRRRWVLFGNEAQEKSMVVCGGLIWWREFIGIGCFNINSKKDEIRFYPSTCKLDNRFCATTNVPYAVLLINTFRDYFICLCADKHIMIFSIQLPDVQTVPTVELRRIQDVSLNGYLPHPMCVTFLTLSYLSADKNPSKKENSVTETEMPESILLNVAGNLLMFQRDWSGPQPKQSSNRFRAVPFCNPMKIASSVENVWMPDIEAEDKKLLRNSLWLSCGAAGMKVWLALFSQESVQNKSFLAKRIMLPFAVDLYPLAILAEDASEIYLHQVLRQLLRRNLGYNALQLVRCFTALPYFSHILELLLHEVLEEEATSKEPIPDPLLPRVVLFSKEFPQYRKTVAHCARKTEIALWEHLFSTVGSPKALFEECLVNGDLDTASSYLIILQNLEKFYVSRQHATLLLESALERRSWSLARDVVRFLKRIDRDNASTDPHEAEIEPVSRPLPPRYGPRFAAPVVNLEENEGFNLNKQPLTRNPSLSFYETEAPSKEKSTKSESARGVTRKHSGSLNLSTKSDEPEKHDVEVLLYRHARKLLATYRIRDLGMFAANLEEYELVGFLRKERLRSSKLDDPVQAVKQLHTDFSWPLPILTHSAFYRSLRKYNTRPPALTIPLNSAPAANGKEHVSVGDLGGSHSTREIVLSPVRFNIASPATPDLSEDVGTEASDLNGELQSQSLNLAGDLSRSNSESQLHDMTMELANRGPQQSELELRYLFQVMAEAECYDWCLLIALVLRDSSLFSRNIGVAASKSEKEPLYINKLSTTLNSIKRWISEECLGYKPFLTSLAQDVDNVDQLCKRLIPKCASNSPPATRVNSISTESAHSDTEENATGSTPKLDSMTDSSQIPPSDSCIIS</sequence>
<evidence type="ECO:0000256" key="2">
    <source>
        <dbReference type="ARBA" id="ARBA00023136"/>
    </source>
</evidence>
<dbReference type="Proteomes" id="UP000593567">
    <property type="component" value="Unassembled WGS sequence"/>
</dbReference>
<dbReference type="PANTHER" id="PTHR22746">
    <property type="entry name" value="RAB6A-GEF COMPLEX PARTNER PROTEIN 1"/>
    <property type="match status" value="1"/>
</dbReference>
<accession>A0A7J7J3T7</accession>
<comment type="caution">
    <text evidence="6">The sequence shown here is derived from an EMBL/GenBank/DDBJ whole genome shotgun (WGS) entry which is preliminary data.</text>
</comment>
<dbReference type="InterPro" id="IPR011047">
    <property type="entry name" value="Quinoprotein_ADH-like_sf"/>
</dbReference>
<dbReference type="PANTHER" id="PTHR22746:SF10">
    <property type="entry name" value="GUANINE NUCLEOTIDE EXCHANGE FACTOR SUBUNIT RIC1"/>
    <property type="match status" value="1"/>
</dbReference>
<feature type="compositionally biased region" description="Basic and acidic residues" evidence="4">
    <location>
        <begin position="1011"/>
        <end position="1022"/>
    </location>
</feature>
<evidence type="ECO:0000256" key="4">
    <source>
        <dbReference type="SAM" id="MobiDB-lite"/>
    </source>
</evidence>
<dbReference type="GO" id="GO:0006886">
    <property type="term" value="P:intracellular protein transport"/>
    <property type="evidence" value="ECO:0007669"/>
    <property type="project" value="InterPro"/>
</dbReference>
<dbReference type="GO" id="GO:0042147">
    <property type="term" value="P:retrograde transport, endosome to Golgi"/>
    <property type="evidence" value="ECO:0007669"/>
    <property type="project" value="TreeGrafter"/>
</dbReference>
<evidence type="ECO:0000313" key="7">
    <source>
        <dbReference type="Proteomes" id="UP000593567"/>
    </source>
</evidence>
<protein>
    <recommendedName>
        <fullName evidence="3">Protein RIC1 homolog</fullName>
    </recommendedName>
</protein>
<evidence type="ECO:0000313" key="6">
    <source>
        <dbReference type="EMBL" id="KAF6020078.1"/>
    </source>
</evidence>
<dbReference type="InterPro" id="IPR009771">
    <property type="entry name" value="RIC1_C"/>
</dbReference>
<evidence type="ECO:0000256" key="1">
    <source>
        <dbReference type="ARBA" id="ARBA00004370"/>
    </source>
</evidence>
<feature type="compositionally biased region" description="Polar residues" evidence="4">
    <location>
        <begin position="1353"/>
        <end position="1379"/>
    </location>
</feature>
<comment type="subcellular location">
    <subcellularLocation>
        <location evidence="1">Membrane</location>
    </subcellularLocation>
</comment>
<feature type="region of interest" description="Disordered" evidence="4">
    <location>
        <begin position="1330"/>
        <end position="1379"/>
    </location>
</feature>
<dbReference type="EMBL" id="VXIV02003194">
    <property type="protein sequence ID" value="KAF6020078.1"/>
    <property type="molecule type" value="Genomic_DNA"/>
</dbReference>
<dbReference type="Pfam" id="PF07064">
    <property type="entry name" value="RIC1"/>
    <property type="match status" value="1"/>
</dbReference>
<reference evidence="6" key="1">
    <citation type="submission" date="2020-06" db="EMBL/GenBank/DDBJ databases">
        <title>Draft genome of Bugula neritina, a colonial animal packing powerful symbionts and potential medicines.</title>
        <authorList>
            <person name="Rayko M."/>
        </authorList>
    </citation>
    <scope>NUCLEOTIDE SEQUENCE [LARGE SCALE GENOMIC DNA]</scope>
    <source>
        <strain evidence="6">Kwan_BN1</strain>
    </source>
</reference>
<feature type="region of interest" description="Disordered" evidence="4">
    <location>
        <begin position="396"/>
        <end position="418"/>
    </location>
</feature>
<dbReference type="InterPro" id="IPR015943">
    <property type="entry name" value="WD40/YVTN_repeat-like_dom_sf"/>
</dbReference>
<name>A0A7J7J3T7_BUGNE</name>
<feature type="domain" description="RIC1 C-terminal alpha solenoid region" evidence="5">
    <location>
        <begin position="793"/>
        <end position="956"/>
    </location>
</feature>
<evidence type="ECO:0000256" key="3">
    <source>
        <dbReference type="ARBA" id="ARBA00029879"/>
    </source>
</evidence>
<dbReference type="GO" id="GO:0005829">
    <property type="term" value="C:cytosol"/>
    <property type="evidence" value="ECO:0007669"/>
    <property type="project" value="TreeGrafter"/>
</dbReference>
<dbReference type="Gene3D" id="2.130.10.10">
    <property type="entry name" value="YVTN repeat-like/Quinoprotein amine dehydrogenase"/>
    <property type="match status" value="1"/>
</dbReference>
<keyword evidence="7" id="KW-1185">Reference proteome</keyword>
<dbReference type="GO" id="GO:0034066">
    <property type="term" value="C:Ric1-Rgp1 guanyl-nucleotide exchange factor complex"/>
    <property type="evidence" value="ECO:0007669"/>
    <property type="project" value="InterPro"/>
</dbReference>
<evidence type="ECO:0000259" key="5">
    <source>
        <dbReference type="Pfam" id="PF07064"/>
    </source>
</evidence>
<proteinExistence type="predicted"/>
<feature type="compositionally biased region" description="Polar residues" evidence="4">
    <location>
        <begin position="1330"/>
        <end position="1345"/>
    </location>
</feature>
<dbReference type="GO" id="GO:0000139">
    <property type="term" value="C:Golgi membrane"/>
    <property type="evidence" value="ECO:0007669"/>
    <property type="project" value="TreeGrafter"/>
</dbReference>
<dbReference type="SUPFAM" id="SSF50998">
    <property type="entry name" value="Quinoprotein alcohol dehydrogenase-like"/>
    <property type="match status" value="1"/>
</dbReference>
<dbReference type="Pfam" id="PF25440">
    <property type="entry name" value="Beta-prop_RIC1_2nd"/>
    <property type="match status" value="1"/>
</dbReference>
<dbReference type="SUPFAM" id="SSF50978">
    <property type="entry name" value="WD40 repeat-like"/>
    <property type="match status" value="1"/>
</dbReference>